<accession>A0ABX8MQC7</accession>
<feature type="region of interest" description="Disordered" evidence="1">
    <location>
        <begin position="197"/>
        <end position="256"/>
    </location>
</feature>
<protein>
    <submittedName>
        <fullName evidence="3">DUF1190 domain-containing protein</fullName>
    </submittedName>
</protein>
<dbReference type="Pfam" id="PF06693">
    <property type="entry name" value="DUF1190"/>
    <property type="match status" value="1"/>
</dbReference>
<evidence type="ECO:0000256" key="2">
    <source>
        <dbReference type="SAM" id="SignalP"/>
    </source>
</evidence>
<evidence type="ECO:0000313" key="4">
    <source>
        <dbReference type="Proteomes" id="UP000693952"/>
    </source>
</evidence>
<feature type="compositionally biased region" description="Gly residues" evidence="1">
    <location>
        <begin position="143"/>
        <end position="153"/>
    </location>
</feature>
<sequence length="256" mass="26772">MKRSRSVRLVLLGSVPFALAACDGQPQATRVVRQVQHFSTPEECAQAQVPMDICLDARHDAWAYGQEDGPRYWDLKRCEADFLPGACTLSSDGRAYVPMFYGFALTTDRTVPVTPEEEQQAATDSSSSSSSSTGSSSGSSSVSGGGGGGGGGHSSSSSGSSFWRWIGLDSTPEPRYFTEGLYKERDAQGGERLSTLGQQVEGGKSFPGASSGRFAISSPEHFTSTGSSFSGAHEVVSRGGFGSSSSSGHSSWGFGS</sequence>
<keyword evidence="2" id="KW-0732">Signal</keyword>
<feature type="compositionally biased region" description="Low complexity" evidence="1">
    <location>
        <begin position="243"/>
        <end position="256"/>
    </location>
</feature>
<feature type="compositionally biased region" description="Low complexity" evidence="1">
    <location>
        <begin position="125"/>
        <end position="142"/>
    </location>
</feature>
<dbReference type="EMBL" id="CP077074">
    <property type="protein sequence ID" value="QXH40331.1"/>
    <property type="molecule type" value="Genomic_DNA"/>
</dbReference>
<dbReference type="Proteomes" id="UP000693952">
    <property type="component" value="Chromosome"/>
</dbReference>
<gene>
    <name evidence="3" type="ORF">KSS89_29710</name>
</gene>
<keyword evidence="4" id="KW-1185">Reference proteome</keyword>
<dbReference type="PROSITE" id="PS51257">
    <property type="entry name" value="PROKAR_LIPOPROTEIN"/>
    <property type="match status" value="1"/>
</dbReference>
<dbReference type="InterPro" id="IPR009576">
    <property type="entry name" value="Biofilm_formation_YgiB"/>
</dbReference>
<proteinExistence type="predicted"/>
<evidence type="ECO:0000313" key="3">
    <source>
        <dbReference type="EMBL" id="QXH40331.1"/>
    </source>
</evidence>
<dbReference type="RefSeq" id="WP_124347208.1">
    <property type="nucleotide sequence ID" value="NZ_CP027706.1"/>
</dbReference>
<evidence type="ECO:0000256" key="1">
    <source>
        <dbReference type="SAM" id="MobiDB-lite"/>
    </source>
</evidence>
<name>A0ABX8MQC7_9PSED</name>
<feature type="region of interest" description="Disordered" evidence="1">
    <location>
        <begin position="113"/>
        <end position="156"/>
    </location>
</feature>
<organism evidence="3 4">
    <name type="scientific">Pseudomonas sessilinigenes</name>
    <dbReference type="NCBI Taxonomy" id="658629"/>
    <lineage>
        <taxon>Bacteria</taxon>
        <taxon>Pseudomonadati</taxon>
        <taxon>Pseudomonadota</taxon>
        <taxon>Gammaproteobacteria</taxon>
        <taxon>Pseudomonadales</taxon>
        <taxon>Pseudomonadaceae</taxon>
        <taxon>Pseudomonas</taxon>
    </lineage>
</organism>
<feature type="compositionally biased region" description="Polar residues" evidence="1">
    <location>
        <begin position="220"/>
        <end position="230"/>
    </location>
</feature>
<reference evidence="3" key="1">
    <citation type="submission" date="2021-06" db="EMBL/GenBank/DDBJ databases">
        <title>Updating the genus Pseudomonas: Description of 43 new species and partition of the Pseudomonas putida group.</title>
        <authorList>
            <person name="Girard L."/>
            <person name="Lood C."/>
            <person name="Vandamme P."/>
            <person name="Rokni-Zadeh H."/>
            <person name="van Noort V."/>
            <person name="Hofte M."/>
            <person name="Lavigne R."/>
            <person name="De Mot R."/>
        </authorList>
    </citation>
    <scope>NUCLEOTIDE SEQUENCE</scope>
    <source>
        <strain evidence="3">CMR12a</strain>
    </source>
</reference>
<feature type="signal peptide" evidence="2">
    <location>
        <begin position="1"/>
        <end position="20"/>
    </location>
</feature>
<feature type="chain" id="PRO_5047310233" evidence="2">
    <location>
        <begin position="21"/>
        <end position="256"/>
    </location>
</feature>